<keyword evidence="2" id="KW-1133">Transmembrane helix</keyword>
<feature type="compositionally biased region" description="Polar residues" evidence="1">
    <location>
        <begin position="1"/>
        <end position="13"/>
    </location>
</feature>
<sequence>MVSSKQIQNSTLQPYLRKTPRGGKRMAKRISMQVAVPSAIFLFSSLLFLKISSPKVQLLRMVTEYFLFFLCLIPKRLRRDVAGDERRPGGGSYRNL</sequence>
<evidence type="ECO:0000256" key="1">
    <source>
        <dbReference type="SAM" id="MobiDB-lite"/>
    </source>
</evidence>
<feature type="transmembrane region" description="Helical" evidence="2">
    <location>
        <begin position="34"/>
        <end position="52"/>
    </location>
</feature>
<feature type="region of interest" description="Disordered" evidence="1">
    <location>
        <begin position="1"/>
        <end position="22"/>
    </location>
</feature>
<keyword evidence="2" id="KW-0812">Transmembrane</keyword>
<keyword evidence="2" id="KW-0472">Membrane</keyword>
<organism evidence="3">
    <name type="scientific">Rhizophora mucronata</name>
    <name type="common">Asiatic mangrove</name>
    <dbReference type="NCBI Taxonomy" id="61149"/>
    <lineage>
        <taxon>Eukaryota</taxon>
        <taxon>Viridiplantae</taxon>
        <taxon>Streptophyta</taxon>
        <taxon>Embryophyta</taxon>
        <taxon>Tracheophyta</taxon>
        <taxon>Spermatophyta</taxon>
        <taxon>Magnoliopsida</taxon>
        <taxon>eudicotyledons</taxon>
        <taxon>Gunneridae</taxon>
        <taxon>Pentapetalae</taxon>
        <taxon>rosids</taxon>
        <taxon>fabids</taxon>
        <taxon>Malpighiales</taxon>
        <taxon>Rhizophoraceae</taxon>
        <taxon>Rhizophora</taxon>
    </lineage>
</organism>
<name>A0A2P2K9H2_RHIMU</name>
<protein>
    <submittedName>
        <fullName evidence="3">Cold induced plasma membrane protein</fullName>
    </submittedName>
</protein>
<evidence type="ECO:0000256" key="2">
    <source>
        <dbReference type="SAM" id="Phobius"/>
    </source>
</evidence>
<dbReference type="EMBL" id="GGEC01021857">
    <property type="protein sequence ID" value="MBX02341.1"/>
    <property type="molecule type" value="Transcribed_RNA"/>
</dbReference>
<dbReference type="AlphaFoldDB" id="A0A2P2K9H2"/>
<accession>A0A2P2K9H2</accession>
<reference evidence="3" key="1">
    <citation type="submission" date="2018-02" db="EMBL/GenBank/DDBJ databases">
        <title>Rhizophora mucronata_Transcriptome.</title>
        <authorList>
            <person name="Meera S.P."/>
            <person name="Sreeshan A."/>
            <person name="Augustine A."/>
        </authorList>
    </citation>
    <scope>NUCLEOTIDE SEQUENCE</scope>
    <source>
        <tissue evidence="3">Leaf</tissue>
    </source>
</reference>
<proteinExistence type="predicted"/>
<feature type="transmembrane region" description="Helical" evidence="2">
    <location>
        <begin position="58"/>
        <end position="77"/>
    </location>
</feature>
<evidence type="ECO:0000313" key="3">
    <source>
        <dbReference type="EMBL" id="MBX02341.1"/>
    </source>
</evidence>